<feature type="transmembrane region" description="Helical" evidence="7">
    <location>
        <begin position="85"/>
        <end position="109"/>
    </location>
</feature>
<dbReference type="GO" id="GO:0022857">
    <property type="term" value="F:transmembrane transporter activity"/>
    <property type="evidence" value="ECO:0007669"/>
    <property type="project" value="InterPro"/>
</dbReference>
<name>A0A975U2T9_9PROT</name>
<dbReference type="InterPro" id="IPR010290">
    <property type="entry name" value="TM_effector"/>
</dbReference>
<dbReference type="EMBL" id="CP076448">
    <property type="protein sequence ID" value="QXM25230.1"/>
    <property type="molecule type" value="Genomic_DNA"/>
</dbReference>
<keyword evidence="3" id="KW-1003">Cell membrane</keyword>
<gene>
    <name evidence="9" type="ORF">KO353_02990</name>
</gene>
<feature type="transmembrane region" description="Helical" evidence="7">
    <location>
        <begin position="352"/>
        <end position="374"/>
    </location>
</feature>
<evidence type="ECO:0000313" key="9">
    <source>
        <dbReference type="EMBL" id="QXM25230.1"/>
    </source>
</evidence>
<dbReference type="Pfam" id="PF05977">
    <property type="entry name" value="MFS_3"/>
    <property type="match status" value="1"/>
</dbReference>
<evidence type="ECO:0000256" key="7">
    <source>
        <dbReference type="SAM" id="Phobius"/>
    </source>
</evidence>
<evidence type="ECO:0000256" key="3">
    <source>
        <dbReference type="ARBA" id="ARBA00022475"/>
    </source>
</evidence>
<evidence type="ECO:0000256" key="4">
    <source>
        <dbReference type="ARBA" id="ARBA00022692"/>
    </source>
</evidence>
<evidence type="ECO:0000256" key="1">
    <source>
        <dbReference type="ARBA" id="ARBA00004651"/>
    </source>
</evidence>
<protein>
    <submittedName>
        <fullName evidence="9">MFS transporter</fullName>
    </submittedName>
</protein>
<keyword evidence="2" id="KW-0813">Transport</keyword>
<feature type="transmembrane region" description="Helical" evidence="7">
    <location>
        <begin position="317"/>
        <end position="340"/>
    </location>
</feature>
<feature type="transmembrane region" description="Helical" evidence="7">
    <location>
        <begin position="264"/>
        <end position="282"/>
    </location>
</feature>
<sequence length="536" mass="56043">MPDDSAAASSSAFAPLRNPIFRVVWIGNAVAGLGTWLQNTGAGWLMTDLAPEPAMVAAVQAATTLPIFLLALPAGALADIIDRRLFLIVSLAVQGAAALALAALTLAGLTGAWTLLLFTFLIGAGNAMTMPAWAAVTPELVRREEVPQAVALHGMAFNGSRAIGPAIGGVVLATVGAWACFAANAVSYLPLIGAFASWKPEAGNAPSRERFLSAIKAGLRYVGSTPGFQRLMLRTALLFAFASAPWAFLPLIVREKLLRGPETFGLLLGAMGAGAVLGGLAMPRLRKLLPPDRLVALGGVLASAAILALGLGAHPLIAAAGMFTFGIVWITTIATLQVAAQLSLPAWVRARALSLYQMAFFGSLTGGTLLWGWAGEVWGIVPAMTAAAVGGVAAAGLGLRVRLPTPDPSAALPAGPALAVPLPQASHPAAPERGPVVVTIRYLVPKEKTRSFLTLMEEVARCRRRDGAFAWRILEDMQADGAWLEMFGLERWGDYPRHAARITAAEATLLARVASLHQGDGPPETHLYLAPTEWRG</sequence>
<feature type="transmembrane region" description="Helical" evidence="7">
    <location>
        <begin position="20"/>
        <end position="37"/>
    </location>
</feature>
<keyword evidence="6 7" id="KW-0472">Membrane</keyword>
<dbReference type="InterPro" id="IPR020846">
    <property type="entry name" value="MFS_dom"/>
</dbReference>
<evidence type="ECO:0000259" key="8">
    <source>
        <dbReference type="PROSITE" id="PS50850"/>
    </source>
</evidence>
<feature type="transmembrane region" description="Helical" evidence="7">
    <location>
        <begin position="57"/>
        <end position="78"/>
    </location>
</feature>
<dbReference type="RefSeq" id="WP_218286286.1">
    <property type="nucleotide sequence ID" value="NZ_CP076448.1"/>
</dbReference>
<feature type="transmembrane region" description="Helical" evidence="7">
    <location>
        <begin position="380"/>
        <end position="399"/>
    </location>
</feature>
<evidence type="ECO:0000313" key="10">
    <source>
        <dbReference type="Proteomes" id="UP000694001"/>
    </source>
</evidence>
<dbReference type="PANTHER" id="PTHR23513">
    <property type="entry name" value="INTEGRAL MEMBRANE EFFLUX PROTEIN-RELATED"/>
    <property type="match status" value="1"/>
</dbReference>
<feature type="transmembrane region" description="Helical" evidence="7">
    <location>
        <begin position="115"/>
        <end position="136"/>
    </location>
</feature>
<dbReference type="Proteomes" id="UP000694001">
    <property type="component" value="Chromosome"/>
</dbReference>
<dbReference type="PANTHER" id="PTHR23513:SF11">
    <property type="entry name" value="STAPHYLOFERRIN A TRANSPORTER"/>
    <property type="match status" value="1"/>
</dbReference>
<feature type="transmembrane region" description="Helical" evidence="7">
    <location>
        <begin position="231"/>
        <end position="252"/>
    </location>
</feature>
<dbReference type="AlphaFoldDB" id="A0A975U2T9"/>
<dbReference type="GO" id="GO:0005886">
    <property type="term" value="C:plasma membrane"/>
    <property type="evidence" value="ECO:0007669"/>
    <property type="project" value="UniProtKB-SubCell"/>
</dbReference>
<accession>A0A975U2T9</accession>
<keyword evidence="10" id="KW-1185">Reference proteome</keyword>
<comment type="subcellular location">
    <subcellularLocation>
        <location evidence="1">Cell membrane</location>
        <topology evidence="1">Multi-pass membrane protein</topology>
    </subcellularLocation>
</comment>
<dbReference type="CDD" id="cd06173">
    <property type="entry name" value="MFS_MefA_like"/>
    <property type="match status" value="1"/>
</dbReference>
<evidence type="ECO:0000256" key="6">
    <source>
        <dbReference type="ARBA" id="ARBA00023136"/>
    </source>
</evidence>
<keyword evidence="4 7" id="KW-0812">Transmembrane</keyword>
<proteinExistence type="predicted"/>
<feature type="transmembrane region" description="Helical" evidence="7">
    <location>
        <begin position="294"/>
        <end position="311"/>
    </location>
</feature>
<dbReference type="PROSITE" id="PS50850">
    <property type="entry name" value="MFS"/>
    <property type="match status" value="1"/>
</dbReference>
<evidence type="ECO:0000256" key="2">
    <source>
        <dbReference type="ARBA" id="ARBA00022448"/>
    </source>
</evidence>
<organism evidence="9 10">
    <name type="scientific">Elioraea tepida</name>
    <dbReference type="NCBI Taxonomy" id="2843330"/>
    <lineage>
        <taxon>Bacteria</taxon>
        <taxon>Pseudomonadati</taxon>
        <taxon>Pseudomonadota</taxon>
        <taxon>Alphaproteobacteria</taxon>
        <taxon>Acetobacterales</taxon>
        <taxon>Elioraeaceae</taxon>
        <taxon>Elioraea</taxon>
    </lineage>
</organism>
<feature type="domain" description="Major facilitator superfamily (MFS) profile" evidence="8">
    <location>
        <begin position="20"/>
        <end position="408"/>
    </location>
</feature>
<reference evidence="9" key="1">
    <citation type="submission" date="2021-06" db="EMBL/GenBank/DDBJ databases">
        <title>Elioraea tepida, sp. nov., a moderately thermophilic aerobic anoxygenic phototrophic bacterium isolated from an alkaline siliceous hot spring mat community in Yellowstone National Park, WY, USA.</title>
        <authorList>
            <person name="Saini M.K."/>
            <person name="Yoshida S."/>
            <person name="Sebastian A."/>
            <person name="Hirose S."/>
            <person name="Hara E."/>
            <person name="Tamaki H."/>
            <person name="Soulier N.T."/>
            <person name="Albert I."/>
            <person name="Hanada S."/>
            <person name="Bryant D.A."/>
            <person name="Tank M."/>
        </authorList>
    </citation>
    <scope>NUCLEOTIDE SEQUENCE</scope>
    <source>
        <strain evidence="9">MS-P2</strain>
    </source>
</reference>
<keyword evidence="5 7" id="KW-1133">Transmembrane helix</keyword>
<dbReference type="KEGG" id="elio:KO353_02990"/>
<evidence type="ECO:0000256" key="5">
    <source>
        <dbReference type="ARBA" id="ARBA00022989"/>
    </source>
</evidence>